<proteinExistence type="predicted"/>
<feature type="region of interest" description="Disordered" evidence="2">
    <location>
        <begin position="1"/>
        <end position="42"/>
    </location>
</feature>
<name>A0A061REY9_9CHLO</name>
<evidence type="ECO:0000256" key="3">
    <source>
        <dbReference type="SAM" id="Phobius"/>
    </source>
</evidence>
<organism evidence="4">
    <name type="scientific">Tetraselmis sp. GSL018</name>
    <dbReference type="NCBI Taxonomy" id="582737"/>
    <lineage>
        <taxon>Eukaryota</taxon>
        <taxon>Viridiplantae</taxon>
        <taxon>Chlorophyta</taxon>
        <taxon>core chlorophytes</taxon>
        <taxon>Chlorodendrophyceae</taxon>
        <taxon>Chlorodendrales</taxon>
        <taxon>Chlorodendraceae</taxon>
        <taxon>Tetraselmis</taxon>
    </lineage>
</organism>
<feature type="region of interest" description="Disordered" evidence="2">
    <location>
        <begin position="374"/>
        <end position="412"/>
    </location>
</feature>
<keyword evidence="1" id="KW-0175">Coiled coil</keyword>
<dbReference type="EMBL" id="GBEZ01015654">
    <property type="protein sequence ID" value="JAC70528.1"/>
    <property type="molecule type" value="Transcribed_RNA"/>
</dbReference>
<accession>A0A061REY9</accession>
<keyword evidence="3" id="KW-0812">Transmembrane</keyword>
<evidence type="ECO:0000256" key="2">
    <source>
        <dbReference type="SAM" id="MobiDB-lite"/>
    </source>
</evidence>
<feature type="compositionally biased region" description="Polar residues" evidence="2">
    <location>
        <begin position="28"/>
        <end position="38"/>
    </location>
</feature>
<evidence type="ECO:0000313" key="4">
    <source>
        <dbReference type="EMBL" id="JAC70528.1"/>
    </source>
</evidence>
<dbReference type="AlphaFoldDB" id="A0A061REY9"/>
<keyword evidence="3" id="KW-1133">Transmembrane helix</keyword>
<feature type="coiled-coil region" evidence="1">
    <location>
        <begin position="340"/>
        <end position="374"/>
    </location>
</feature>
<evidence type="ECO:0000256" key="1">
    <source>
        <dbReference type="SAM" id="Coils"/>
    </source>
</evidence>
<sequence>MSSEDQAFLGGGNSSSSSGQGTARENPETGTGQETQLPGEQDVLPDKFKYSAEEYAQAVQEKVEEAVQLQAKYRHAGLYTLFVIAYLVVLYLQASAYKSGDVVRTLKEVMMPRDDDGNLLSKATFKDQNAVLGHLWNNILEPTWKDPVCGDQKCEYPWEFPAYGRFGCKADCGMQQNLTRILVVVQHDFTGHPTANPRVLMAAAKWNMCLRDESRRARGEADLCWFENDQGFTTVAGNRLETADIIDGTWYIKVTGDYSGRISGAIYDLKNTSNPEPISLSPAWEKCEFAQPTRRSFADDSGFARRMMTEWAEKREDSRRRLREGEISQEEADAVDTEMIETLRGKVEEMQQKAKELEAMQARMKKVVARLKARTPAQKRLEERYGIDPIPADLQAPAKGNPERQSTRVPSA</sequence>
<keyword evidence="3" id="KW-0472">Membrane</keyword>
<gene>
    <name evidence="4" type="ORF">TSPGSL018_3938</name>
</gene>
<reference evidence="4" key="1">
    <citation type="submission" date="2014-05" db="EMBL/GenBank/DDBJ databases">
        <title>The transcriptome of the halophilic microalga Tetraselmis sp. GSL018 isolated from the Great Salt Lake, Utah.</title>
        <authorList>
            <person name="Jinkerson R.E."/>
            <person name="D'Adamo S."/>
            <person name="Posewitz M.C."/>
        </authorList>
    </citation>
    <scope>NUCLEOTIDE SEQUENCE</scope>
    <source>
        <strain evidence="4">GSL018</strain>
    </source>
</reference>
<feature type="transmembrane region" description="Helical" evidence="3">
    <location>
        <begin position="76"/>
        <end position="94"/>
    </location>
</feature>
<protein>
    <submittedName>
        <fullName evidence="4">Polycystin cation channel family</fullName>
    </submittedName>
</protein>